<reference evidence="2 3" key="1">
    <citation type="journal article" date="2021" name="Environ. Microbiol.">
        <title>Gene family expansions and transcriptome signatures uncover fungal adaptations to wood decay.</title>
        <authorList>
            <person name="Hage H."/>
            <person name="Miyauchi S."/>
            <person name="Viragh M."/>
            <person name="Drula E."/>
            <person name="Min B."/>
            <person name="Chaduli D."/>
            <person name="Navarro D."/>
            <person name="Favel A."/>
            <person name="Norest M."/>
            <person name="Lesage-Meessen L."/>
            <person name="Balint B."/>
            <person name="Merenyi Z."/>
            <person name="de Eugenio L."/>
            <person name="Morin E."/>
            <person name="Martinez A.T."/>
            <person name="Baldrian P."/>
            <person name="Stursova M."/>
            <person name="Martinez M.J."/>
            <person name="Novotny C."/>
            <person name="Magnuson J.K."/>
            <person name="Spatafora J.W."/>
            <person name="Maurice S."/>
            <person name="Pangilinan J."/>
            <person name="Andreopoulos W."/>
            <person name="LaButti K."/>
            <person name="Hundley H."/>
            <person name="Na H."/>
            <person name="Kuo A."/>
            <person name="Barry K."/>
            <person name="Lipzen A."/>
            <person name="Henrissat B."/>
            <person name="Riley R."/>
            <person name="Ahrendt S."/>
            <person name="Nagy L.G."/>
            <person name="Grigoriev I.V."/>
            <person name="Martin F."/>
            <person name="Rosso M.N."/>
        </authorList>
    </citation>
    <scope>NUCLEOTIDE SEQUENCE [LARGE SCALE GENOMIC DNA]</scope>
    <source>
        <strain evidence="2 3">CIRM-BRFM 1785</strain>
    </source>
</reference>
<feature type="domain" description="Hemerythrin-like" evidence="1">
    <location>
        <begin position="55"/>
        <end position="181"/>
    </location>
</feature>
<evidence type="ECO:0000313" key="3">
    <source>
        <dbReference type="Proteomes" id="UP000814176"/>
    </source>
</evidence>
<dbReference type="RefSeq" id="XP_047781272.1">
    <property type="nucleotide sequence ID" value="XM_047923227.1"/>
</dbReference>
<dbReference type="InterPro" id="IPR012312">
    <property type="entry name" value="Hemerythrin-like"/>
</dbReference>
<sequence length="202" mass="23887">MLRTLGIYRHTRIYQKACSTPSARRRFSHSGIMLGRQSRTMSVAMEEARWNRLADHMQSFHNHFKVEFDNIYKLADGSFNNRGMSLQMYLRVCSQLARHLTTHHTIEERYIFPVLAERMPEFRDDEVHLKAHHGIHEGLDKLSALISKWNKDPTTFSPTEMRACLDSWREVLFVHLDQEVKDLGAENVKRYWTLEELDKIPM</sequence>
<dbReference type="Gene3D" id="1.20.120.520">
    <property type="entry name" value="nmb1532 protein domain like"/>
    <property type="match status" value="1"/>
</dbReference>
<organism evidence="2 3">
    <name type="scientific">Rhodofomes roseus</name>
    <dbReference type="NCBI Taxonomy" id="34475"/>
    <lineage>
        <taxon>Eukaryota</taxon>
        <taxon>Fungi</taxon>
        <taxon>Dikarya</taxon>
        <taxon>Basidiomycota</taxon>
        <taxon>Agaricomycotina</taxon>
        <taxon>Agaricomycetes</taxon>
        <taxon>Polyporales</taxon>
        <taxon>Rhodofomes</taxon>
    </lineage>
</organism>
<comment type="caution">
    <text evidence="2">The sequence shown here is derived from an EMBL/GenBank/DDBJ whole genome shotgun (WGS) entry which is preliminary data.</text>
</comment>
<protein>
    <recommendedName>
        <fullName evidence="1">Hemerythrin-like domain-containing protein</fullName>
    </recommendedName>
</protein>
<keyword evidence="3" id="KW-1185">Reference proteome</keyword>
<name>A0ABQ8KMH8_9APHY</name>
<dbReference type="InterPro" id="IPR053206">
    <property type="entry name" value="Dimeric_xanthone_biosynth"/>
</dbReference>
<dbReference type="EMBL" id="JADCUA010000006">
    <property type="protein sequence ID" value="KAH9839517.1"/>
    <property type="molecule type" value="Genomic_DNA"/>
</dbReference>
<dbReference type="Pfam" id="PF01814">
    <property type="entry name" value="Hemerythrin"/>
    <property type="match status" value="1"/>
</dbReference>
<dbReference type="GeneID" id="72003959"/>
<accession>A0ABQ8KMH8</accession>
<dbReference type="Proteomes" id="UP000814176">
    <property type="component" value="Unassembled WGS sequence"/>
</dbReference>
<evidence type="ECO:0000259" key="1">
    <source>
        <dbReference type="Pfam" id="PF01814"/>
    </source>
</evidence>
<evidence type="ECO:0000313" key="2">
    <source>
        <dbReference type="EMBL" id="KAH9839517.1"/>
    </source>
</evidence>
<proteinExistence type="predicted"/>
<dbReference type="CDD" id="cd12108">
    <property type="entry name" value="Hr-like"/>
    <property type="match status" value="1"/>
</dbReference>
<gene>
    <name evidence="2" type="ORF">C8Q71DRAFT_749809</name>
</gene>
<dbReference type="PANTHER" id="PTHR38048">
    <property type="entry name" value="EXPRESSED PROTEIN"/>
    <property type="match status" value="1"/>
</dbReference>
<dbReference type="PANTHER" id="PTHR38048:SF1">
    <property type="entry name" value="HEMERYTHRIN-LIKE DOMAIN-CONTAINING PROTEIN"/>
    <property type="match status" value="1"/>
</dbReference>